<dbReference type="EMBL" id="PXOT01000024">
    <property type="protein sequence ID" value="PSG89079.1"/>
    <property type="molecule type" value="Genomic_DNA"/>
</dbReference>
<evidence type="ECO:0000313" key="8">
    <source>
        <dbReference type="Proteomes" id="UP000238430"/>
    </source>
</evidence>
<dbReference type="NCBIfam" id="NF045576">
    <property type="entry name" value="BT_3928_fam"/>
    <property type="match status" value="1"/>
</dbReference>
<protein>
    <submittedName>
        <fullName evidence="7">DoxX family protein</fullName>
    </submittedName>
</protein>
<accession>A0A2T1NAB7</accession>
<feature type="transmembrane region" description="Helical" evidence="5">
    <location>
        <begin position="51"/>
        <end position="73"/>
    </location>
</feature>
<feature type="transmembrane region" description="Helical" evidence="5">
    <location>
        <begin position="80"/>
        <end position="100"/>
    </location>
</feature>
<dbReference type="GO" id="GO:0016020">
    <property type="term" value="C:membrane"/>
    <property type="evidence" value="ECO:0007669"/>
    <property type="project" value="UniProtKB-SubCell"/>
</dbReference>
<dbReference type="GO" id="GO:0030416">
    <property type="term" value="P:methylamine metabolic process"/>
    <property type="evidence" value="ECO:0007669"/>
    <property type="project" value="InterPro"/>
</dbReference>
<gene>
    <name evidence="7" type="ORF">C7H61_08965</name>
</gene>
<keyword evidence="3 5" id="KW-1133">Transmembrane helix</keyword>
<dbReference type="Pfam" id="PF07291">
    <property type="entry name" value="MauE"/>
    <property type="match status" value="1"/>
</dbReference>
<organism evidence="7 8">
    <name type="scientific">Mesoflavibacter zeaxanthinifaciens subsp. sabulilitoris</name>
    <dbReference type="NCBI Taxonomy" id="1520893"/>
    <lineage>
        <taxon>Bacteria</taxon>
        <taxon>Pseudomonadati</taxon>
        <taxon>Bacteroidota</taxon>
        <taxon>Flavobacteriia</taxon>
        <taxon>Flavobacteriales</taxon>
        <taxon>Flavobacteriaceae</taxon>
        <taxon>Mesoflavibacter</taxon>
    </lineage>
</organism>
<reference evidence="7 8" key="1">
    <citation type="submission" date="2018-03" db="EMBL/GenBank/DDBJ databases">
        <title>Mesoflavibacter sp. HG37 and Mesoflavibacter sp. HG96 sp.nov., two marine bacteria isolated from seawater of Western Pacific Ocean.</title>
        <authorList>
            <person name="Cheng H."/>
            <person name="Wu Y.-H."/>
            <person name="Guo L.-L."/>
            <person name="Xu X.-W."/>
        </authorList>
    </citation>
    <scope>NUCLEOTIDE SEQUENCE [LARGE SCALE GENOMIC DNA]</scope>
    <source>
        <strain evidence="7 8">KCTC 42117</strain>
    </source>
</reference>
<sequence length="443" mass="50491">MKYITGFLRIFVGIFFIISGFIKLNDPIGFAFKLEEYFGPTVLDLPFFTPYALGISIVVVVFEVLLGVFLIIGYKKKFTLWSLLLMIVFFTFLTFYSAYFDKVKDCGCFGDAMKMDPWESFGKDVVLLIMILIIFAGQKYIKPFFSKFITTIIALLSFIACLGFAYHVLMHLPTIDFRPFKVGNNITEKMTIPEDAPQPVIEYTWTFKENGKEVEYVTNGSYPESSGTYIGVETNVIEEGYEAPIHDFSIEKDGENYTEDILNRPHVLLIINYNLAKAETEGLKTIKVLTDKAIENGYDVIGITATGPEEANTFKKEYNLNFDYYFCDETALKTIVRSNPGILKLEEGTIIQKKHWNDADEIELPKVKRPEPTKNMSLVDQGEVLYLIEGKEATLEEVKALDKDKYKLVPVQKEGSFEKFLDSVNTVKGKNYIGVSSFELKQE</sequence>
<proteinExistence type="predicted"/>
<dbReference type="Proteomes" id="UP000238430">
    <property type="component" value="Unassembled WGS sequence"/>
</dbReference>
<keyword evidence="4 5" id="KW-0472">Membrane</keyword>
<evidence type="ECO:0000256" key="3">
    <source>
        <dbReference type="ARBA" id="ARBA00022989"/>
    </source>
</evidence>
<evidence type="ECO:0000256" key="2">
    <source>
        <dbReference type="ARBA" id="ARBA00022692"/>
    </source>
</evidence>
<name>A0A2T1NAB7_9FLAO</name>
<feature type="transmembrane region" description="Helical" evidence="5">
    <location>
        <begin position="148"/>
        <end position="169"/>
    </location>
</feature>
<evidence type="ECO:0000256" key="4">
    <source>
        <dbReference type="ARBA" id="ARBA00023136"/>
    </source>
</evidence>
<evidence type="ECO:0000256" key="5">
    <source>
        <dbReference type="SAM" id="Phobius"/>
    </source>
</evidence>
<feature type="transmembrane region" description="Helical" evidence="5">
    <location>
        <begin position="7"/>
        <end position="24"/>
    </location>
</feature>
<dbReference type="OrthoDB" id="648842at2"/>
<evidence type="ECO:0000256" key="1">
    <source>
        <dbReference type="ARBA" id="ARBA00004141"/>
    </source>
</evidence>
<evidence type="ECO:0000259" key="6">
    <source>
        <dbReference type="Pfam" id="PF07291"/>
    </source>
</evidence>
<dbReference type="InterPro" id="IPR009908">
    <property type="entry name" value="Methylamine_util_MauE"/>
</dbReference>
<feature type="transmembrane region" description="Helical" evidence="5">
    <location>
        <begin position="120"/>
        <end position="136"/>
    </location>
</feature>
<keyword evidence="8" id="KW-1185">Reference proteome</keyword>
<feature type="domain" description="Methylamine utilisation protein MauE" evidence="6">
    <location>
        <begin position="1"/>
        <end position="135"/>
    </location>
</feature>
<dbReference type="AlphaFoldDB" id="A0A2T1NAB7"/>
<keyword evidence="2 5" id="KW-0812">Transmembrane</keyword>
<evidence type="ECO:0000313" key="7">
    <source>
        <dbReference type="EMBL" id="PSG89079.1"/>
    </source>
</evidence>
<dbReference type="RefSeq" id="WP_106679017.1">
    <property type="nucleotide sequence ID" value="NZ_JACHWV010000003.1"/>
</dbReference>
<comment type="subcellular location">
    <subcellularLocation>
        <location evidence="1">Membrane</location>
        <topology evidence="1">Multi-pass membrane protein</topology>
    </subcellularLocation>
</comment>
<comment type="caution">
    <text evidence="7">The sequence shown here is derived from an EMBL/GenBank/DDBJ whole genome shotgun (WGS) entry which is preliminary data.</text>
</comment>